<accession>A0AAE1BMW8</accession>
<keyword evidence="3" id="KW-1185">Reference proteome</keyword>
<feature type="region of interest" description="Disordered" evidence="1">
    <location>
        <begin position="37"/>
        <end position="116"/>
    </location>
</feature>
<evidence type="ECO:0000313" key="2">
    <source>
        <dbReference type="EMBL" id="KAK3853052.1"/>
    </source>
</evidence>
<sequence>MAYLKTMVMRRRGVLLKLLVALPSLWLVATLVTLSDKPDKDAAVAGGGGGPVELPPAVRLMDSNHLQQPPPQPPQLPPSPPLPLPQQPELKEGFGIMERKPEVKTKTEEPHEVSDS</sequence>
<name>A0AAE1BMW8_PETCI</name>
<gene>
    <name evidence="2" type="ORF">Pcinc_040393</name>
</gene>
<proteinExistence type="predicted"/>
<evidence type="ECO:0000256" key="1">
    <source>
        <dbReference type="SAM" id="MobiDB-lite"/>
    </source>
</evidence>
<dbReference type="EMBL" id="JAWQEG010007119">
    <property type="protein sequence ID" value="KAK3853052.1"/>
    <property type="molecule type" value="Genomic_DNA"/>
</dbReference>
<feature type="compositionally biased region" description="Pro residues" evidence="1">
    <location>
        <begin position="68"/>
        <end position="86"/>
    </location>
</feature>
<feature type="compositionally biased region" description="Basic and acidic residues" evidence="1">
    <location>
        <begin position="89"/>
        <end position="116"/>
    </location>
</feature>
<evidence type="ECO:0000313" key="3">
    <source>
        <dbReference type="Proteomes" id="UP001286313"/>
    </source>
</evidence>
<organism evidence="2 3">
    <name type="scientific">Petrolisthes cinctipes</name>
    <name type="common">Flat porcelain crab</name>
    <dbReference type="NCBI Taxonomy" id="88211"/>
    <lineage>
        <taxon>Eukaryota</taxon>
        <taxon>Metazoa</taxon>
        <taxon>Ecdysozoa</taxon>
        <taxon>Arthropoda</taxon>
        <taxon>Crustacea</taxon>
        <taxon>Multicrustacea</taxon>
        <taxon>Malacostraca</taxon>
        <taxon>Eumalacostraca</taxon>
        <taxon>Eucarida</taxon>
        <taxon>Decapoda</taxon>
        <taxon>Pleocyemata</taxon>
        <taxon>Anomura</taxon>
        <taxon>Galatheoidea</taxon>
        <taxon>Porcellanidae</taxon>
        <taxon>Petrolisthes</taxon>
    </lineage>
</organism>
<dbReference type="Proteomes" id="UP001286313">
    <property type="component" value="Unassembled WGS sequence"/>
</dbReference>
<comment type="caution">
    <text evidence="2">The sequence shown here is derived from an EMBL/GenBank/DDBJ whole genome shotgun (WGS) entry which is preliminary data.</text>
</comment>
<dbReference type="AlphaFoldDB" id="A0AAE1BMW8"/>
<protein>
    <submittedName>
        <fullName evidence="2">Uncharacterized protein</fullName>
    </submittedName>
</protein>
<reference evidence="2" key="1">
    <citation type="submission" date="2023-10" db="EMBL/GenBank/DDBJ databases">
        <title>Genome assemblies of two species of porcelain crab, Petrolisthes cinctipes and Petrolisthes manimaculis (Anomura: Porcellanidae).</title>
        <authorList>
            <person name="Angst P."/>
        </authorList>
    </citation>
    <scope>NUCLEOTIDE SEQUENCE</scope>
    <source>
        <strain evidence="2">PB745_01</strain>
        <tissue evidence="2">Gill</tissue>
    </source>
</reference>